<dbReference type="GO" id="GO:0016780">
    <property type="term" value="F:phosphotransferase activity, for other substituted phosphate groups"/>
    <property type="evidence" value="ECO:0007669"/>
    <property type="project" value="TreeGrafter"/>
</dbReference>
<evidence type="ECO:0000256" key="1">
    <source>
        <dbReference type="ARBA" id="ARBA00006464"/>
    </source>
</evidence>
<gene>
    <name evidence="3" type="ordered locus">TEQUI_1019</name>
</gene>
<keyword evidence="3" id="KW-0328">Glycosyltransferase</keyword>
<evidence type="ECO:0000313" key="3">
    <source>
        <dbReference type="EMBL" id="ADU91944.1"/>
    </source>
</evidence>
<proteinExistence type="inferred from homology"/>
<keyword evidence="3" id="KW-0808">Transferase</keyword>
<dbReference type="GO" id="GO:0016757">
    <property type="term" value="F:glycosyltransferase activity"/>
    <property type="evidence" value="ECO:0007669"/>
    <property type="project" value="UniProtKB-KW"/>
</dbReference>
<feature type="domain" description="Bacterial sugar transferase" evidence="2">
    <location>
        <begin position="1"/>
        <end position="138"/>
    </location>
</feature>
<accession>A0A654KHN1</accession>
<dbReference type="Pfam" id="PF02397">
    <property type="entry name" value="Bac_transf"/>
    <property type="match status" value="1"/>
</dbReference>
<dbReference type="EMBL" id="CP002456">
    <property type="protein sequence ID" value="ADU91944.1"/>
    <property type="molecule type" value="Genomic_DNA"/>
</dbReference>
<evidence type="ECO:0000313" key="4">
    <source>
        <dbReference type="Proteomes" id="UP000007472"/>
    </source>
</evidence>
<dbReference type="EC" id="2.4.1.-" evidence="3"/>
<dbReference type="Proteomes" id="UP000007472">
    <property type="component" value="Chromosome"/>
</dbReference>
<evidence type="ECO:0000259" key="2">
    <source>
        <dbReference type="Pfam" id="PF02397"/>
    </source>
</evidence>
<dbReference type="PANTHER" id="PTHR30576:SF20">
    <property type="entry name" value="QUINOVOSAMINEPHOSPHOTRANSFERAE-RELATED"/>
    <property type="match status" value="1"/>
</dbReference>
<reference evidence="3 4" key="1">
    <citation type="journal article" date="2011" name="J. Bacteriol.">
        <title>Genome sequence of Taylorella equigenitalis MCE9, the causative agent of contagious equine metritis.</title>
        <authorList>
            <person name="Hebert L."/>
            <person name="Moumen B."/>
            <person name="Duquesne F."/>
            <person name="Breuil M.F."/>
            <person name="Laugier C."/>
            <person name="Batto J.M."/>
            <person name="Renault P."/>
            <person name="Petry S."/>
        </authorList>
    </citation>
    <scope>NUCLEOTIDE SEQUENCE [LARGE SCALE GENOMIC DNA]</scope>
    <source>
        <strain evidence="3 4">MCE9</strain>
    </source>
</reference>
<dbReference type="PANTHER" id="PTHR30576">
    <property type="entry name" value="COLANIC BIOSYNTHESIS UDP-GLUCOSE LIPID CARRIER TRANSFERASE"/>
    <property type="match status" value="1"/>
</dbReference>
<sequence length="140" mass="15796">MIADASKLGGSITIGSDKRITHVGKFLRKYKLDELPQLIDVFLGNMSLVGPRPEVPEFMNKYPDGIREKILSVRPGITDLASIEMIDENEVLSSYDDPQKAYVEFIMPLKANYYIKYAESHTLFGDIGIVIKTIAKILFR</sequence>
<dbReference type="InterPro" id="IPR003362">
    <property type="entry name" value="Bact_transf"/>
</dbReference>
<protein>
    <submittedName>
        <fullName evidence="3">Lipid carrier: UDP-N-acetylgalactosaminyltransferase</fullName>
        <ecNumber evidence="3">2.4.1.-</ecNumber>
    </submittedName>
</protein>
<name>A0A654KHN1_TAYEM</name>
<comment type="similarity">
    <text evidence="1">Belongs to the bacterial sugar transferase family.</text>
</comment>
<dbReference type="AlphaFoldDB" id="A0A654KHN1"/>
<organism evidence="3 4">
    <name type="scientific">Taylorella equigenitalis (strain MCE9)</name>
    <dbReference type="NCBI Taxonomy" id="937774"/>
    <lineage>
        <taxon>Bacteria</taxon>
        <taxon>Pseudomonadati</taxon>
        <taxon>Pseudomonadota</taxon>
        <taxon>Betaproteobacteria</taxon>
        <taxon>Burkholderiales</taxon>
        <taxon>Alcaligenaceae</taxon>
        <taxon>Taylorella</taxon>
    </lineage>
</organism>
<dbReference type="KEGG" id="teq:TEQUI_1019"/>